<dbReference type="CDD" id="cd00077">
    <property type="entry name" value="HDc"/>
    <property type="match status" value="1"/>
</dbReference>
<dbReference type="PROSITE" id="PS51831">
    <property type="entry name" value="HD"/>
    <property type="match status" value="1"/>
</dbReference>
<evidence type="ECO:0000313" key="6">
    <source>
        <dbReference type="EMBL" id="UXY15744.1"/>
    </source>
</evidence>
<organism evidence="6 7">
    <name type="scientific">Chitiniphilus purpureus</name>
    <dbReference type="NCBI Taxonomy" id="2981137"/>
    <lineage>
        <taxon>Bacteria</taxon>
        <taxon>Pseudomonadati</taxon>
        <taxon>Pseudomonadota</taxon>
        <taxon>Betaproteobacteria</taxon>
        <taxon>Neisseriales</taxon>
        <taxon>Chitinibacteraceae</taxon>
        <taxon>Chitiniphilus</taxon>
    </lineage>
</organism>
<dbReference type="Gene3D" id="1.10.3210.10">
    <property type="entry name" value="Hypothetical protein af1432"/>
    <property type="match status" value="1"/>
</dbReference>
<evidence type="ECO:0000259" key="3">
    <source>
        <dbReference type="PROSITE" id="PS50110"/>
    </source>
</evidence>
<dbReference type="InterPro" id="IPR021800">
    <property type="entry name" value="DUF3369"/>
</dbReference>
<evidence type="ECO:0000259" key="5">
    <source>
        <dbReference type="PROSITE" id="PS51832"/>
    </source>
</evidence>
<evidence type="ECO:0000313" key="7">
    <source>
        <dbReference type="Proteomes" id="UP001061302"/>
    </source>
</evidence>
<evidence type="ECO:0000256" key="1">
    <source>
        <dbReference type="PROSITE-ProRule" id="PRU00169"/>
    </source>
</evidence>
<dbReference type="PROSITE" id="PS50110">
    <property type="entry name" value="RESPONSE_REGULATORY"/>
    <property type="match status" value="1"/>
</dbReference>
<dbReference type="PROSITE" id="PS51832">
    <property type="entry name" value="HD_GYP"/>
    <property type="match status" value="1"/>
</dbReference>
<proteinExistence type="predicted"/>
<evidence type="ECO:0000259" key="4">
    <source>
        <dbReference type="PROSITE" id="PS51831"/>
    </source>
</evidence>
<dbReference type="Pfam" id="PF00072">
    <property type="entry name" value="Response_reg"/>
    <property type="match status" value="1"/>
</dbReference>
<dbReference type="SMART" id="SM00471">
    <property type="entry name" value="HDc"/>
    <property type="match status" value="1"/>
</dbReference>
<sequence>MQNEDDWLIDDSEEPQDETAAAPWPVLIVDDEPDIHQVTRLALNGIRFLGRPLELISCHSGSEALALLARRDDVALMLLDVVMESEDAGLKVARAVREELGNHRVRIILRTGQPGAAPERDVIESYDINDYKAKTELTRDKLYTAVLGTLRSYRDIMLIEQQRRMLDANRRGLHKVIDASSSIFQLQSIRQFAQGVLEQLQALLFFEQEALYVVVEGGIATLAQDDEPILVLYATGKYAALRDQPLPQQELERFRPAIDTAMQQGGSVFGADHFVGFFRARQGAANLLIIDGPVALSHADRDLVELFCRNATIAFENLMLHAEIEDGQRELIYRLSDMMEDRSPSAGQHVRRVAEYAYLIALALGWSEDDAERLRMVTPLHDLGKMALPDAVLDKPTVLDDQERTLMMRHPQQGFELLDHARSRLLQLAALIARQHHERWDGSGYPQGLAGEAIHPAARIVALADVYDALLNARTYKPAWTRDDTLATIRTGRGTQFDPAVVDAFFHVLPQLEAVTADGHDRGGH</sequence>
<dbReference type="PANTHER" id="PTHR45228:SF9">
    <property type="entry name" value="3'3'-CGAMP-SPECIFIC PHOSPHODIESTERASE 2"/>
    <property type="match status" value="1"/>
</dbReference>
<dbReference type="SUPFAM" id="SSF109604">
    <property type="entry name" value="HD-domain/PDEase-like"/>
    <property type="match status" value="1"/>
</dbReference>
<feature type="domain" description="Response regulatory" evidence="3">
    <location>
        <begin position="25"/>
        <end position="149"/>
    </location>
</feature>
<name>A0ABY6DMZ5_9NEIS</name>
<dbReference type="InterPro" id="IPR003607">
    <property type="entry name" value="HD/PDEase_dom"/>
</dbReference>
<accession>A0ABY6DMZ5</accession>
<dbReference type="InterPro" id="IPR006674">
    <property type="entry name" value="HD_domain"/>
</dbReference>
<dbReference type="InterPro" id="IPR037522">
    <property type="entry name" value="HD_GYP_dom"/>
</dbReference>
<dbReference type="Pfam" id="PF13487">
    <property type="entry name" value="HD_5"/>
    <property type="match status" value="1"/>
</dbReference>
<feature type="domain" description="HD" evidence="4">
    <location>
        <begin position="346"/>
        <end position="470"/>
    </location>
</feature>
<reference evidence="6" key="1">
    <citation type="submission" date="2022-10" db="EMBL/GenBank/DDBJ databases">
        <title>Chitiniphilus purpureus sp. nov., a novel chitin-degrading bacterium isolated from crawfish pond sediment.</title>
        <authorList>
            <person name="Li K."/>
        </authorList>
    </citation>
    <scope>NUCLEOTIDE SEQUENCE</scope>
    <source>
        <strain evidence="6">CD1</strain>
    </source>
</reference>
<keyword evidence="7" id="KW-1185">Reference proteome</keyword>
<evidence type="ECO:0000256" key="2">
    <source>
        <dbReference type="SAM" id="MobiDB-lite"/>
    </source>
</evidence>
<dbReference type="SUPFAM" id="SSF52172">
    <property type="entry name" value="CheY-like"/>
    <property type="match status" value="1"/>
</dbReference>
<dbReference type="InterPro" id="IPR001789">
    <property type="entry name" value="Sig_transdc_resp-reg_receiver"/>
</dbReference>
<feature type="region of interest" description="Disordered" evidence="2">
    <location>
        <begin position="1"/>
        <end position="21"/>
    </location>
</feature>
<dbReference type="EMBL" id="CP106753">
    <property type="protein sequence ID" value="UXY15744.1"/>
    <property type="molecule type" value="Genomic_DNA"/>
</dbReference>
<dbReference type="Proteomes" id="UP001061302">
    <property type="component" value="Chromosome"/>
</dbReference>
<keyword evidence="1" id="KW-0597">Phosphoprotein</keyword>
<gene>
    <name evidence="6" type="ORF">N8I74_01640</name>
</gene>
<dbReference type="Gene3D" id="3.40.50.2300">
    <property type="match status" value="1"/>
</dbReference>
<feature type="compositionally biased region" description="Acidic residues" evidence="2">
    <location>
        <begin position="1"/>
        <end position="17"/>
    </location>
</feature>
<dbReference type="PANTHER" id="PTHR45228">
    <property type="entry name" value="CYCLIC DI-GMP PHOSPHODIESTERASE TM_0186-RELATED"/>
    <property type="match status" value="1"/>
</dbReference>
<feature type="domain" description="HD-GYP" evidence="5">
    <location>
        <begin position="324"/>
        <end position="521"/>
    </location>
</feature>
<protein>
    <submittedName>
        <fullName evidence="6">DUF3369 domain-containing protein</fullName>
    </submittedName>
</protein>
<dbReference type="InterPro" id="IPR052020">
    <property type="entry name" value="Cyclic_di-GMP/3'3'-cGAMP_PDE"/>
</dbReference>
<feature type="modified residue" description="4-aspartylphosphate" evidence="1">
    <location>
        <position position="80"/>
    </location>
</feature>
<dbReference type="InterPro" id="IPR011006">
    <property type="entry name" value="CheY-like_superfamily"/>
</dbReference>
<dbReference type="RefSeq" id="WP_263125179.1">
    <property type="nucleotide sequence ID" value="NZ_CP106753.1"/>
</dbReference>
<dbReference type="Pfam" id="PF11849">
    <property type="entry name" value="DUF3369"/>
    <property type="match status" value="1"/>
</dbReference>